<keyword evidence="7" id="KW-1185">Reference proteome</keyword>
<organism evidence="6 7">
    <name type="scientific">Ameca splendens</name>
    <dbReference type="NCBI Taxonomy" id="208324"/>
    <lineage>
        <taxon>Eukaryota</taxon>
        <taxon>Metazoa</taxon>
        <taxon>Chordata</taxon>
        <taxon>Craniata</taxon>
        <taxon>Vertebrata</taxon>
        <taxon>Euteleostomi</taxon>
        <taxon>Actinopterygii</taxon>
        <taxon>Neopterygii</taxon>
        <taxon>Teleostei</taxon>
        <taxon>Neoteleostei</taxon>
        <taxon>Acanthomorphata</taxon>
        <taxon>Ovalentaria</taxon>
        <taxon>Atherinomorphae</taxon>
        <taxon>Cyprinodontiformes</taxon>
        <taxon>Goodeidae</taxon>
        <taxon>Ameca</taxon>
    </lineage>
</organism>
<feature type="domain" description="Calponin-homology (CH)" evidence="5">
    <location>
        <begin position="133"/>
        <end position="238"/>
    </location>
</feature>
<dbReference type="Gene3D" id="1.10.418.10">
    <property type="entry name" value="Calponin-like domain"/>
    <property type="match status" value="2"/>
</dbReference>
<dbReference type="EMBL" id="JAHRIP010084940">
    <property type="protein sequence ID" value="MEQ2313868.1"/>
    <property type="molecule type" value="Genomic_DNA"/>
</dbReference>
<reference evidence="6 7" key="1">
    <citation type="submission" date="2021-06" db="EMBL/GenBank/DDBJ databases">
        <authorList>
            <person name="Palmer J.M."/>
        </authorList>
    </citation>
    <scope>NUCLEOTIDE SEQUENCE [LARGE SCALE GENOMIC DNA]</scope>
    <source>
        <strain evidence="6 7">AS_MEX2019</strain>
        <tissue evidence="6">Muscle</tissue>
    </source>
</reference>
<keyword evidence="1" id="KW-0677">Repeat</keyword>
<dbReference type="InterPro" id="IPR018159">
    <property type="entry name" value="Spectrin/alpha-actinin"/>
</dbReference>
<dbReference type="CDD" id="cd00176">
    <property type="entry name" value="SPEC"/>
    <property type="match status" value="1"/>
</dbReference>
<dbReference type="Pfam" id="PF00435">
    <property type="entry name" value="Spectrin"/>
    <property type="match status" value="2"/>
</dbReference>
<dbReference type="SMART" id="SM00150">
    <property type="entry name" value="SPEC"/>
    <property type="match status" value="1"/>
</dbReference>
<evidence type="ECO:0000259" key="5">
    <source>
        <dbReference type="PROSITE" id="PS50021"/>
    </source>
</evidence>
<dbReference type="InterPro" id="IPR001715">
    <property type="entry name" value="CH_dom"/>
</dbReference>
<dbReference type="SUPFAM" id="SSF47576">
    <property type="entry name" value="Calponin-homology domain, CH-domain"/>
    <property type="match status" value="1"/>
</dbReference>
<dbReference type="SMART" id="SM00033">
    <property type="entry name" value="CH"/>
    <property type="match status" value="2"/>
</dbReference>
<dbReference type="InterPro" id="IPR001589">
    <property type="entry name" value="Actinin_actin-bd_CS"/>
</dbReference>
<proteinExistence type="predicted"/>
<gene>
    <name evidence="6" type="ORF">AMECASPLE_006288</name>
</gene>
<feature type="region of interest" description="Disordered" evidence="4">
    <location>
        <begin position="257"/>
        <end position="293"/>
    </location>
</feature>
<keyword evidence="3" id="KW-0175">Coiled coil</keyword>
<comment type="caution">
    <text evidence="6">The sequence shown here is derived from an EMBL/GenBank/DDBJ whole genome shotgun (WGS) entry which is preliminary data.</text>
</comment>
<name>A0ABV1A5N5_9TELE</name>
<evidence type="ECO:0000256" key="3">
    <source>
        <dbReference type="SAM" id="Coils"/>
    </source>
</evidence>
<dbReference type="Pfam" id="PF00307">
    <property type="entry name" value="CH"/>
    <property type="match status" value="2"/>
</dbReference>
<keyword evidence="2" id="KW-0009">Actin-binding</keyword>
<dbReference type="PROSITE" id="PS00020">
    <property type="entry name" value="ACTININ_2"/>
    <property type="match status" value="1"/>
</dbReference>
<dbReference type="InterPro" id="IPR002017">
    <property type="entry name" value="Spectrin_repeat"/>
</dbReference>
<evidence type="ECO:0000313" key="7">
    <source>
        <dbReference type="Proteomes" id="UP001469553"/>
    </source>
</evidence>
<evidence type="ECO:0000256" key="4">
    <source>
        <dbReference type="SAM" id="MobiDB-lite"/>
    </source>
</evidence>
<evidence type="ECO:0000256" key="2">
    <source>
        <dbReference type="ARBA" id="ARBA00023203"/>
    </source>
</evidence>
<dbReference type="Gene3D" id="1.20.58.60">
    <property type="match status" value="2"/>
</dbReference>
<feature type="non-terminal residue" evidence="6">
    <location>
        <position position="495"/>
    </location>
</feature>
<dbReference type="PROSITE" id="PS50021">
    <property type="entry name" value="CH"/>
    <property type="match status" value="2"/>
</dbReference>
<sequence length="495" mass="56486">MAEHGLRLRDEHDSVQKKTFTKWINAQFSKTGKTPIKDLFSDLRDGKKLLDLLEGLTETVLTKERGSTRVHSLNNVNKVLQVLHQNNVDLVNIGGTDIVDGNHKLTLGLLWSIILHWQVKDIMKDIMSNLQQTNSEKILLSWVRQCTRSYPDVNVLNFTTSWSDGLALNAILHHFRPDAFSWDQVVKMSPVERLDHAFTFAKNQLAIERLLDPEDVAVQLPDKKSIIMYVTSLFAVLPRDVSMEAIREVETLPRKYKVGAEDTQPGLSMQKEEAGSSQWPENPSTPTETEGEMEGSLLDVDLDTYQTSLEEVLTWLLSAEDTLHIQDEVSDDVEEVKEQFHTHEGFMMELTAHQSSVGNVLQAGNQLIVQGNLTEEEEEEIREQMSLLNSRWESLRVASMDRQARLHEVLMELQQQQLQQLSDWLTLTEDRIKSMETETAAKDLNIYKEKIEKHKELQNDLEAEQVKVNSLTHMVVVVDENNGESATAALEEQLQ</sequence>
<dbReference type="Proteomes" id="UP001469553">
    <property type="component" value="Unassembled WGS sequence"/>
</dbReference>
<dbReference type="PANTHER" id="PTHR11915">
    <property type="entry name" value="SPECTRIN/FILAMIN RELATED CYTOSKELETAL PROTEIN"/>
    <property type="match status" value="1"/>
</dbReference>
<evidence type="ECO:0000313" key="6">
    <source>
        <dbReference type="EMBL" id="MEQ2313868.1"/>
    </source>
</evidence>
<protein>
    <recommendedName>
        <fullName evidence="5">Calponin-homology (CH) domain-containing protein</fullName>
    </recommendedName>
</protein>
<accession>A0ABV1A5N5</accession>
<feature type="coiled-coil region" evidence="3">
    <location>
        <begin position="444"/>
        <end position="474"/>
    </location>
</feature>
<dbReference type="SUPFAM" id="SSF46966">
    <property type="entry name" value="Spectrin repeat"/>
    <property type="match status" value="2"/>
</dbReference>
<feature type="compositionally biased region" description="Polar residues" evidence="4">
    <location>
        <begin position="275"/>
        <end position="288"/>
    </location>
</feature>
<dbReference type="PROSITE" id="PS00019">
    <property type="entry name" value="ACTININ_1"/>
    <property type="match status" value="1"/>
</dbReference>
<evidence type="ECO:0000256" key="1">
    <source>
        <dbReference type="ARBA" id="ARBA00022737"/>
    </source>
</evidence>
<dbReference type="InterPro" id="IPR036872">
    <property type="entry name" value="CH_dom_sf"/>
</dbReference>
<feature type="domain" description="Calponin-homology (CH)" evidence="5">
    <location>
        <begin position="14"/>
        <end position="118"/>
    </location>
</feature>